<evidence type="ECO:0008006" key="7">
    <source>
        <dbReference type="Google" id="ProtNLM"/>
    </source>
</evidence>
<feature type="domain" description="F5/8 type C" evidence="3">
    <location>
        <begin position="713"/>
        <end position="879"/>
    </location>
</feature>
<protein>
    <recommendedName>
        <fullName evidence="7">Calmodulin</fullName>
    </recommendedName>
</protein>
<gene>
    <name evidence="5" type="ORF">CCMP2556_LOCUS9999</name>
</gene>
<reference evidence="5 6" key="1">
    <citation type="submission" date="2024-02" db="EMBL/GenBank/DDBJ databases">
        <authorList>
            <person name="Chen Y."/>
            <person name="Shah S."/>
            <person name="Dougan E. K."/>
            <person name="Thang M."/>
            <person name="Chan C."/>
        </authorList>
    </citation>
    <scope>NUCLEOTIDE SEQUENCE [LARGE SCALE GENOMIC DNA]</scope>
</reference>
<sequence length="931" mass="106530">MYVRVCKQARRGMLTTHELQDRKQKFRNKSKRFIRSHDKAEQRCLQSTGSIEPGKWNEEVVRALSTRMPGGLSTITHPCKFCESVFYPCLCIGGAHRHRRVLLAPRVTREAEARRLLNEPMGNLRELMTSVDILGMDKDKLHISGPAEADRPCELPVEAFSDCQIQWREDATYVVNPQAPPVKQDLVLTKDELQKLQCVLVERDNSFTVRERWEGREVKPHEVVYRNAQEAVKDIKLQQVQTDRESYWEVCKVKDDGVASKARMVPGQRLSEISIALPDPLQLKLVRSDVNLDDIKGLRWESIKVEDMPDIPKCFSDWGSSADDAGLSFPCKLKFDLVAPGSQVIAARAGREKPKEEQEEDEGHKISLDLLEKLQKESECTIQFERAPRERITRSSAAVRHRHFKESDSEGWKDDLSLFETWLASKAMSPNHLKFVFKKLLESVRKELTEFERKKTHRFQSLLAKSIRFVDLTARRDQLTEIAATASLQQKRHHKELLAEINVIEQELELLFDQVPLFFLSDISELAGDIITSGNKMEQIVVPMPEPNAAPSRRSRSLPAATMMHVSSMKEAEESLEELMGQAMPCEERKRLQEAFKYLHKKSEEYHNKLHGRGKKLDTQSANGHGHEDGRLSFKEFEKVMLLSGVNWLASEELRVLFDSMDADGSGKLNLGELQNTAIRLSDLAGRVQTFREENKGMSAENCLLEFGQLLQMGHDLVGPQAHPLLPDSHISASSYFNERAEYGKQQMWRSRLDCIDSCWVGKPKDQDPNPWLQWQFSSCREIRAIGTKGRPDTDSWVTKFTIKYLAEELEDDEEIPADGHFKWKMYCVKGWPMQLDGNFDRNTRKDNLLEPFVASCVRIYPVEHRGLCPAMRASIYGTFRPPQRKSAEQAFELFCQDFTDVTRPIAKSIPRTKILEVQQGAKSGPDTQAG</sequence>
<feature type="region of interest" description="Disordered" evidence="2">
    <location>
        <begin position="609"/>
        <end position="628"/>
    </location>
</feature>
<dbReference type="SUPFAM" id="SSF47473">
    <property type="entry name" value="EF-hand"/>
    <property type="match status" value="1"/>
</dbReference>
<keyword evidence="1" id="KW-0106">Calcium</keyword>
<dbReference type="InterPro" id="IPR002048">
    <property type="entry name" value="EF_hand_dom"/>
</dbReference>
<dbReference type="EMBL" id="CAXAMN010004614">
    <property type="protein sequence ID" value="CAK9010251.1"/>
    <property type="molecule type" value="Genomic_DNA"/>
</dbReference>
<dbReference type="Gene3D" id="1.10.238.10">
    <property type="entry name" value="EF-hand"/>
    <property type="match status" value="1"/>
</dbReference>
<dbReference type="PROSITE" id="PS00018">
    <property type="entry name" value="EF_HAND_1"/>
    <property type="match status" value="1"/>
</dbReference>
<organism evidence="5 6">
    <name type="scientific">Durusdinium trenchii</name>
    <dbReference type="NCBI Taxonomy" id="1381693"/>
    <lineage>
        <taxon>Eukaryota</taxon>
        <taxon>Sar</taxon>
        <taxon>Alveolata</taxon>
        <taxon>Dinophyceae</taxon>
        <taxon>Suessiales</taxon>
        <taxon>Symbiodiniaceae</taxon>
        <taxon>Durusdinium</taxon>
    </lineage>
</organism>
<dbReference type="InterPro" id="IPR011992">
    <property type="entry name" value="EF-hand-dom_pair"/>
</dbReference>
<comment type="caution">
    <text evidence="5">The sequence shown here is derived from an EMBL/GenBank/DDBJ whole genome shotgun (WGS) entry which is preliminary data.</text>
</comment>
<dbReference type="InterPro" id="IPR000421">
    <property type="entry name" value="FA58C"/>
</dbReference>
<evidence type="ECO:0000256" key="1">
    <source>
        <dbReference type="ARBA" id="ARBA00022837"/>
    </source>
</evidence>
<evidence type="ECO:0000313" key="6">
    <source>
        <dbReference type="Proteomes" id="UP001642484"/>
    </source>
</evidence>
<dbReference type="PROSITE" id="PS50222">
    <property type="entry name" value="EF_HAND_2"/>
    <property type="match status" value="1"/>
</dbReference>
<dbReference type="SUPFAM" id="SSF49785">
    <property type="entry name" value="Galactose-binding domain-like"/>
    <property type="match status" value="1"/>
</dbReference>
<dbReference type="Pfam" id="PF00754">
    <property type="entry name" value="F5_F8_type_C"/>
    <property type="match status" value="1"/>
</dbReference>
<evidence type="ECO:0000256" key="2">
    <source>
        <dbReference type="SAM" id="MobiDB-lite"/>
    </source>
</evidence>
<accession>A0ABP0J7F5</accession>
<dbReference type="InterPro" id="IPR018247">
    <property type="entry name" value="EF_Hand_1_Ca_BS"/>
</dbReference>
<dbReference type="PROSITE" id="PS50022">
    <property type="entry name" value="FA58C_3"/>
    <property type="match status" value="1"/>
</dbReference>
<dbReference type="Gene3D" id="2.60.120.260">
    <property type="entry name" value="Galactose-binding domain-like"/>
    <property type="match status" value="1"/>
</dbReference>
<name>A0ABP0J7F5_9DINO</name>
<evidence type="ECO:0000259" key="4">
    <source>
        <dbReference type="PROSITE" id="PS50222"/>
    </source>
</evidence>
<dbReference type="Proteomes" id="UP001642484">
    <property type="component" value="Unassembled WGS sequence"/>
</dbReference>
<feature type="domain" description="EF-hand" evidence="4">
    <location>
        <begin position="649"/>
        <end position="684"/>
    </location>
</feature>
<dbReference type="PANTHER" id="PTHR24543">
    <property type="entry name" value="MULTICOPPER OXIDASE-RELATED"/>
    <property type="match status" value="1"/>
</dbReference>
<proteinExistence type="predicted"/>
<evidence type="ECO:0000259" key="3">
    <source>
        <dbReference type="PROSITE" id="PS50022"/>
    </source>
</evidence>
<evidence type="ECO:0000313" key="5">
    <source>
        <dbReference type="EMBL" id="CAK9010251.1"/>
    </source>
</evidence>
<keyword evidence="6" id="KW-1185">Reference proteome</keyword>
<dbReference type="InterPro" id="IPR008979">
    <property type="entry name" value="Galactose-bd-like_sf"/>
</dbReference>